<keyword evidence="6 10" id="KW-0269">Exonuclease</keyword>
<comment type="similarity">
    <text evidence="10">Belongs to the RecC family.</text>
</comment>
<keyword evidence="13" id="KW-1185">Reference proteome</keyword>
<organism evidence="12 13">
    <name type="scientific">Rhodanobacter humi</name>
    <dbReference type="NCBI Taxonomy" id="1888173"/>
    <lineage>
        <taxon>Bacteria</taxon>
        <taxon>Pseudomonadati</taxon>
        <taxon>Pseudomonadota</taxon>
        <taxon>Gammaproteobacteria</taxon>
        <taxon>Lysobacterales</taxon>
        <taxon>Rhodanobacteraceae</taxon>
        <taxon>Rhodanobacter</taxon>
    </lineage>
</organism>
<sequence length="1171" mass="129081">MVVHGNHLEDLRDLLVEWLARTPLAPLEDETMLVQSNGIAQWLKLALARPRGAGGMGISAAVDMQLPGRFLWQAYRAVLGREAVPADSPFDKSRLAWRLIRLLPTQLGHADFAPLRHFLGEGQTDPVKLFQLAQQVADLFDQYQVYRADWLDDWGHGRDVLRDDLRARREPLPASQRWQATLWRALLEDVGPAQRDSHRAAMHRAFLAHAVALEQRPAALPRRLVVFGISSLPQQTLEALTALGRVCQVLLLVTNPCRHYWADIIEDRELLKAAQHRHAGKPGLPETPQYEELHLHANPLLAAWGKQGRDYIRLLDSFDRPDAYRPRFAALGRDIDLFVDPGRDSLLHQVQQAILDLEPLPADPVQRQPLISGDDSLRFHIAHNPQREVEILHDNLLAMFEQAARDGRPLAPRDVMVMVPDIQTYAPHIQAVFGRLPPDDPRYLPCSIADRPARGAAPLLVALEQLLRLPESRYAAGDILDLLDASALRRRFGLDDAGLPLLRRWIEGAGIRWGLDGAQKQNLGLPPEEQNSWRFGLRRMLLGYAVGDGASLDGIAPYAEVGGLDAALVGPLVLLLDQLDHYGQLLATPATPAQWGARLRSLLAAMFDAGRDDDDAVLLQRLHEALEAWERACSEAGFADTLPLAVVREHWLAAVDENRLSQRFLGGAVSFGTLLPMRAIPFRVVCLLGMNDGAYPRRANAPDFDLMATPGQQRPGDRSRREDDRYLFLEALLAARDALVVSWVGKSARDNSELPPSVLVGQLRDYLTAGWVKRGQSRLSGEAIESETDPSSKGDSAPLFALTTGYPLQAFSPSYFDAASDARLFTYAAEWQRARQPRRETEAAPLTPWPRETPLNLALLQRFLRSPAKLFYAERLGVHFSSDDDADTDHEPFALDPLENHQLTDALLRTAIHAGNEALAPAAKRLHEQGALPPGNFGVLTLAPMEAAAARVATRWHALDAHYPLTGESHALHGVAHGLSIEDALDDLRTDDDGGHVCLVATASQLMPDKKLRHDKLLTHWAAHLLANANALPVTTHIVAPDAIVQLRPLDTADAQRHLGALLAAFAAGLCAPLPLARKTAFAWLQVEAANAKAPPDKQKSAAALADATAAVASRHYDHSDGEHGRGEVDEEPALARSWPDFAALRAAGFEDWLHLYRPLLDAACVVDDDA</sequence>
<dbReference type="NCBIfam" id="TIGR01450">
    <property type="entry name" value="recC"/>
    <property type="match status" value="1"/>
</dbReference>
<dbReference type="Pfam" id="PF17946">
    <property type="entry name" value="RecC_C"/>
    <property type="match status" value="1"/>
</dbReference>
<dbReference type="EMBL" id="JBGBPY010000001">
    <property type="protein sequence ID" value="MEY2181318.1"/>
    <property type="molecule type" value="Genomic_DNA"/>
</dbReference>
<keyword evidence="2 10" id="KW-0547">Nucleotide-binding</keyword>
<evidence type="ECO:0000256" key="1">
    <source>
        <dbReference type="ARBA" id="ARBA00022722"/>
    </source>
</evidence>
<evidence type="ECO:0000256" key="6">
    <source>
        <dbReference type="ARBA" id="ARBA00022839"/>
    </source>
</evidence>
<keyword evidence="3 10" id="KW-0227">DNA damage</keyword>
<proteinExistence type="inferred from homology"/>
<keyword evidence="9 10" id="KW-0234">DNA repair</keyword>
<dbReference type="Gene3D" id="1.10.10.990">
    <property type="match status" value="1"/>
</dbReference>
<evidence type="ECO:0000256" key="4">
    <source>
        <dbReference type="ARBA" id="ARBA00022801"/>
    </source>
</evidence>
<dbReference type="InterPro" id="IPR041500">
    <property type="entry name" value="RecC_C"/>
</dbReference>
<dbReference type="Gene3D" id="1.10.10.160">
    <property type="match status" value="1"/>
</dbReference>
<dbReference type="SUPFAM" id="SSF52980">
    <property type="entry name" value="Restriction endonuclease-like"/>
    <property type="match status" value="1"/>
</dbReference>
<dbReference type="SUPFAM" id="SSF52540">
    <property type="entry name" value="P-loop containing nucleoside triphosphate hydrolases"/>
    <property type="match status" value="2"/>
</dbReference>
<gene>
    <name evidence="10 12" type="primary">recC</name>
    <name evidence="12" type="ORF">AB7878_02720</name>
</gene>
<evidence type="ECO:0000313" key="12">
    <source>
        <dbReference type="EMBL" id="MEY2181318.1"/>
    </source>
</evidence>
<evidence type="ECO:0000313" key="13">
    <source>
        <dbReference type="Proteomes" id="UP001562159"/>
    </source>
</evidence>
<comment type="caution">
    <text evidence="12">The sequence shown here is derived from an EMBL/GenBank/DDBJ whole genome shotgun (WGS) entry which is preliminary data.</text>
</comment>
<keyword evidence="1 10" id="KW-0540">Nuclease</keyword>
<dbReference type="PANTHER" id="PTHR30591:SF1">
    <property type="entry name" value="RECBCD ENZYME SUBUNIT RECC"/>
    <property type="match status" value="1"/>
</dbReference>
<dbReference type="PANTHER" id="PTHR30591">
    <property type="entry name" value="RECBCD ENZYME SUBUNIT RECC"/>
    <property type="match status" value="1"/>
</dbReference>
<dbReference type="Proteomes" id="UP001562159">
    <property type="component" value="Unassembled WGS sequence"/>
</dbReference>
<dbReference type="InterPro" id="IPR013986">
    <property type="entry name" value="DExx_box_DNA_helicase_dom_sf"/>
</dbReference>
<dbReference type="InterPro" id="IPR027417">
    <property type="entry name" value="P-loop_NTPase"/>
</dbReference>
<evidence type="ECO:0000256" key="9">
    <source>
        <dbReference type="ARBA" id="ARBA00023204"/>
    </source>
</evidence>
<evidence type="ECO:0000256" key="3">
    <source>
        <dbReference type="ARBA" id="ARBA00022763"/>
    </source>
</evidence>
<dbReference type="InterPro" id="IPR006697">
    <property type="entry name" value="RecC"/>
</dbReference>
<dbReference type="Gene3D" id="3.40.50.10930">
    <property type="match status" value="1"/>
</dbReference>
<keyword evidence="8 10" id="KW-0238">DNA-binding</keyword>
<reference evidence="12 13" key="1">
    <citation type="submission" date="2024-07" db="EMBL/GenBank/DDBJ databases">
        <title>Molecular mechanisms and environmental adaptations of flagellar loss and biofilm growth of Rhodanobacter under environmental stress.</title>
        <authorList>
            <person name="Chen M."/>
        </authorList>
    </citation>
    <scope>NUCLEOTIDE SEQUENCE [LARGE SCALE GENOMIC DNA]</scope>
    <source>
        <strain evidence="12 13">RS22</strain>
    </source>
</reference>
<protein>
    <recommendedName>
        <fullName evidence="10">RecBCD enzyme subunit RecC</fullName>
    </recommendedName>
    <alternativeName>
        <fullName evidence="10">Exonuclease V subunit RecC</fullName>
        <shortName evidence="10">ExoV subunit RecC</shortName>
    </alternativeName>
    <alternativeName>
        <fullName evidence="10">Helicase/nuclease RecBCD subunit RecC</fullName>
    </alternativeName>
</protein>
<evidence type="ECO:0000256" key="5">
    <source>
        <dbReference type="ARBA" id="ARBA00022806"/>
    </source>
</evidence>
<dbReference type="InterPro" id="IPR011335">
    <property type="entry name" value="Restrct_endonuc-II-like"/>
</dbReference>
<keyword evidence="5 10" id="KW-0347">Helicase</keyword>
<dbReference type="HAMAP" id="MF_01486">
    <property type="entry name" value="RecC"/>
    <property type="match status" value="1"/>
</dbReference>
<comment type="subunit">
    <text evidence="10">Heterotrimer of RecB, RecC and RecD. All subunits contribute to DNA-binding.</text>
</comment>
<keyword evidence="4 10" id="KW-0378">Hydrolase</keyword>
<dbReference type="PIRSF" id="PIRSF000980">
    <property type="entry name" value="RecC"/>
    <property type="match status" value="1"/>
</dbReference>
<feature type="domain" description="RecC C-terminal" evidence="11">
    <location>
        <begin position="853"/>
        <end position="1086"/>
    </location>
</feature>
<dbReference type="GO" id="GO:0008854">
    <property type="term" value="F:exodeoxyribonuclease V activity"/>
    <property type="evidence" value="ECO:0007669"/>
    <property type="project" value="UniProtKB-EC"/>
</dbReference>
<evidence type="ECO:0000256" key="7">
    <source>
        <dbReference type="ARBA" id="ARBA00022840"/>
    </source>
</evidence>
<evidence type="ECO:0000259" key="11">
    <source>
        <dbReference type="Pfam" id="PF17946"/>
    </source>
</evidence>
<dbReference type="Gene3D" id="3.40.50.300">
    <property type="entry name" value="P-loop containing nucleotide triphosphate hydrolases"/>
    <property type="match status" value="2"/>
</dbReference>
<comment type="function">
    <text evidence="10">A helicase/nuclease that prepares dsDNA breaks (DSB) for recombinational DNA repair. Binds to DSBs and unwinds DNA via a highly rapid and processive ATP-dependent bidirectional helicase activity. Unwinds dsDNA until it encounters a Chi (crossover hotspot instigator) sequence from the 3' direction. Cuts ssDNA a few nucleotides 3' to the Chi site. The properties and activities of the enzyme are changed at Chi. The Chi-altered holoenzyme produces a long 3'-ssDNA overhang and facilitates RecA-binding to the ssDNA for homologous DNA recombination and repair. Holoenzyme degrades any linearized DNA that is unable to undergo homologous recombination. In the holoenzyme this subunit recognizes the wild-type Chi sequence, and when added to isolated RecB increases its ATP-dependent helicase processivity.</text>
</comment>
<evidence type="ECO:0000256" key="10">
    <source>
        <dbReference type="HAMAP-Rule" id="MF_01486"/>
    </source>
</evidence>
<name>A0ABV4ALQ1_9GAMM</name>
<keyword evidence="7 10" id="KW-0067">ATP-binding</keyword>
<comment type="miscellaneous">
    <text evidence="10">In the RecBCD complex, RecB has a slow 3'-5' helicase, an exonuclease activity and loads RecA onto ssDNA, RecD has a fast 5'-3' helicase activity, while RecC stimulates the ATPase and processivity of the RecB helicase and contributes to recognition of the Chi site.</text>
</comment>
<evidence type="ECO:0000256" key="2">
    <source>
        <dbReference type="ARBA" id="ARBA00022741"/>
    </source>
</evidence>
<evidence type="ECO:0000256" key="8">
    <source>
        <dbReference type="ARBA" id="ARBA00023125"/>
    </source>
</evidence>
<accession>A0ABV4ALQ1</accession>
<dbReference type="Pfam" id="PF04257">
    <property type="entry name" value="Exonuc_V_gamma"/>
    <property type="match status" value="1"/>
</dbReference>